<organism evidence="2 3">
    <name type="scientific">Xylaria flabelliformis</name>
    <dbReference type="NCBI Taxonomy" id="2512241"/>
    <lineage>
        <taxon>Eukaryota</taxon>
        <taxon>Fungi</taxon>
        <taxon>Dikarya</taxon>
        <taxon>Ascomycota</taxon>
        <taxon>Pezizomycotina</taxon>
        <taxon>Sordariomycetes</taxon>
        <taxon>Xylariomycetidae</taxon>
        <taxon>Xylariales</taxon>
        <taxon>Xylariaceae</taxon>
        <taxon>Xylaria</taxon>
    </lineage>
</organism>
<feature type="region of interest" description="Disordered" evidence="1">
    <location>
        <begin position="117"/>
        <end position="157"/>
    </location>
</feature>
<keyword evidence="3" id="KW-1185">Reference proteome</keyword>
<evidence type="ECO:0000313" key="2">
    <source>
        <dbReference type="EMBL" id="TRX90274.1"/>
    </source>
</evidence>
<protein>
    <recommendedName>
        <fullName evidence="4">25S rRNA (Uridine(2843)-N(3))-methyltransferase</fullName>
    </recommendedName>
</protein>
<dbReference type="OrthoDB" id="6419443at2759"/>
<feature type="compositionally biased region" description="Acidic residues" evidence="1">
    <location>
        <begin position="409"/>
        <end position="423"/>
    </location>
</feature>
<evidence type="ECO:0000313" key="3">
    <source>
        <dbReference type="Proteomes" id="UP000319160"/>
    </source>
</evidence>
<name>A0A553HQN5_9PEZI</name>
<feature type="compositionally biased region" description="Low complexity" evidence="1">
    <location>
        <begin position="1"/>
        <end position="16"/>
    </location>
</feature>
<dbReference type="Proteomes" id="UP000319160">
    <property type="component" value="Unassembled WGS sequence"/>
</dbReference>
<feature type="compositionally biased region" description="Basic and acidic residues" evidence="1">
    <location>
        <begin position="137"/>
        <end position="151"/>
    </location>
</feature>
<feature type="region of interest" description="Disordered" evidence="1">
    <location>
        <begin position="391"/>
        <end position="431"/>
    </location>
</feature>
<comment type="caution">
    <text evidence="2">The sequence shown here is derived from an EMBL/GenBank/DDBJ whole genome shotgun (WGS) entry which is preliminary data.</text>
</comment>
<gene>
    <name evidence="2" type="ORF">FHL15_008819</name>
</gene>
<accession>A0A553HQN5</accession>
<evidence type="ECO:0008006" key="4">
    <source>
        <dbReference type="Google" id="ProtNLM"/>
    </source>
</evidence>
<dbReference type="STRING" id="2512241.A0A553HQN5"/>
<dbReference type="Pfam" id="PF11312">
    <property type="entry name" value="Methyltransf_34"/>
    <property type="match status" value="1"/>
</dbReference>
<proteinExistence type="predicted"/>
<dbReference type="EMBL" id="VFLP01000057">
    <property type="protein sequence ID" value="TRX90274.1"/>
    <property type="molecule type" value="Genomic_DNA"/>
</dbReference>
<sequence length="471" mass="51202">MAGKKPAKPSSSKGGAIKNQKSPPPQTITENRESEEDLRRQQTLLNIFSNTFREVLEADDFPSQLQELKGALFNRDFEGAFAREEALDVYAARWSPTRALCYARILRGLDSHLRGLVGDASSSSSSSSSTGVVDGETSIRKGGDGDGREMACDESVDEEVVRNTEAVEEEEASTTPEEQRDVIIEESKAQSLKILAIGGAAAEIVAFADYISSSQPSITNTTTTTPTTPLQGEITLLDIGPWASVTTRLQTALTSVPLISRYASSATKAANVALISSQHFRSRFFQKDILSLSVSELATLIPVGGGGGGNNEKHPILITLLFTLNELYTAGGIKRTTTFLRQLSSSSVGLPPGSLLLVVDSPGSYSEAAVGGGGKDGKQEKKRYPMQWLLEHTLIPPPPPPPPSRRKEEEEESPDDVADEDDEEKKKGGIRWEKIESHDSVWFRVAEGLRYPIALENMRYQMHLYRACCVG</sequence>
<dbReference type="InterPro" id="IPR021463">
    <property type="entry name" value="Methyltransf_34"/>
</dbReference>
<reference evidence="3" key="1">
    <citation type="submission" date="2019-06" db="EMBL/GenBank/DDBJ databases">
        <title>Draft genome sequence of the griseofulvin-producing fungus Xylaria cubensis strain G536.</title>
        <authorList>
            <person name="Mead M.E."/>
            <person name="Raja H.A."/>
            <person name="Steenwyk J.L."/>
            <person name="Knowles S.L."/>
            <person name="Oberlies N.H."/>
            <person name="Rokas A."/>
        </authorList>
    </citation>
    <scope>NUCLEOTIDE SEQUENCE [LARGE SCALE GENOMIC DNA]</scope>
    <source>
        <strain evidence="3">G536</strain>
    </source>
</reference>
<dbReference type="AlphaFoldDB" id="A0A553HQN5"/>
<feature type="region of interest" description="Disordered" evidence="1">
    <location>
        <begin position="1"/>
        <end position="37"/>
    </location>
</feature>
<evidence type="ECO:0000256" key="1">
    <source>
        <dbReference type="SAM" id="MobiDB-lite"/>
    </source>
</evidence>